<dbReference type="AlphaFoldDB" id="A0A9P8VKY2"/>
<reference evidence="1" key="1">
    <citation type="journal article" date="2021" name="Nat. Commun.">
        <title>Genetic determinants of endophytism in the Arabidopsis root mycobiome.</title>
        <authorList>
            <person name="Mesny F."/>
            <person name="Miyauchi S."/>
            <person name="Thiergart T."/>
            <person name="Pickel B."/>
            <person name="Atanasova L."/>
            <person name="Karlsson M."/>
            <person name="Huettel B."/>
            <person name="Barry K.W."/>
            <person name="Haridas S."/>
            <person name="Chen C."/>
            <person name="Bauer D."/>
            <person name="Andreopoulos W."/>
            <person name="Pangilinan J."/>
            <person name="LaButti K."/>
            <person name="Riley R."/>
            <person name="Lipzen A."/>
            <person name="Clum A."/>
            <person name="Drula E."/>
            <person name="Henrissat B."/>
            <person name="Kohler A."/>
            <person name="Grigoriev I.V."/>
            <person name="Martin F.M."/>
            <person name="Hacquard S."/>
        </authorList>
    </citation>
    <scope>NUCLEOTIDE SEQUENCE</scope>
    <source>
        <strain evidence="1">MPI-SDFR-AT-0117</strain>
    </source>
</reference>
<accession>A0A9P8VKY2</accession>
<comment type="caution">
    <text evidence="1">The sequence shown here is derived from an EMBL/GenBank/DDBJ whole genome shotgun (WGS) entry which is preliminary data.</text>
</comment>
<dbReference type="Proteomes" id="UP000770015">
    <property type="component" value="Unassembled WGS sequence"/>
</dbReference>
<evidence type="ECO:0000313" key="2">
    <source>
        <dbReference type="Proteomes" id="UP000770015"/>
    </source>
</evidence>
<protein>
    <submittedName>
        <fullName evidence="1">Uncharacterized protein</fullName>
    </submittedName>
</protein>
<proteinExistence type="predicted"/>
<sequence>MAVVTRNLAAPMRLVCSPPSSPPGLTQTLPVTFPRRINKSTSATSSTTSKVAWTDTPTVCRSAAVQFPQHHNNVNDDHSSRDSQGGLGRAIQLFATSCGALQRTDSYDTLNVGSPPRSPRGGHCRLNLATCQLPAPSGHGFFSYSQHRPLSPPFPGIALSAQSWQRAKTVLTVPAARIISTPSMPTTTPTIPGADLVVSSRAAFFGSCYVSFSSCPRLSWRHASYTAGV</sequence>
<evidence type="ECO:0000313" key="1">
    <source>
        <dbReference type="EMBL" id="KAH6695427.1"/>
    </source>
</evidence>
<keyword evidence="2" id="KW-1185">Reference proteome</keyword>
<organism evidence="1 2">
    <name type="scientific">Plectosphaerella plurivora</name>
    <dbReference type="NCBI Taxonomy" id="936078"/>
    <lineage>
        <taxon>Eukaryota</taxon>
        <taxon>Fungi</taxon>
        <taxon>Dikarya</taxon>
        <taxon>Ascomycota</taxon>
        <taxon>Pezizomycotina</taxon>
        <taxon>Sordariomycetes</taxon>
        <taxon>Hypocreomycetidae</taxon>
        <taxon>Glomerellales</taxon>
        <taxon>Plectosphaerellaceae</taxon>
        <taxon>Plectosphaerella</taxon>
    </lineage>
</organism>
<name>A0A9P8VKY2_9PEZI</name>
<dbReference type="EMBL" id="JAGSXJ010000002">
    <property type="protein sequence ID" value="KAH6695427.1"/>
    <property type="molecule type" value="Genomic_DNA"/>
</dbReference>
<gene>
    <name evidence="1" type="ORF">F5X68DRAFT_30343</name>
</gene>